<dbReference type="Pfam" id="PF12399">
    <property type="entry name" value="BCA_ABC_TP_C"/>
    <property type="match status" value="1"/>
</dbReference>
<sequence length="243" mass="26766">MALLEIQKLTKRFGGLVANREISMQIDEGEIVGLIGPNGAGKSTFFAMVAGFYQPDGGRIFFNGEDITGRSPEYICRKGITRTFQIVKPFEDMTVLENVMVGAFLRTASPTRARKEAEEVLEFTGLANKLDWEAKGLTIADKKRLELARALATKPKLLLLDEVMAGLTPTETLEAVELIRQIHKRGIALFIVEHVMEVVMPISHRVVVLDGGEKIAEGTPEEVAKDPRVIKSYLGEMDHVASG</sequence>
<dbReference type="PANTHER" id="PTHR45772">
    <property type="entry name" value="CONSERVED COMPONENT OF ABC TRANSPORTER FOR NATURAL AMINO ACIDS-RELATED"/>
    <property type="match status" value="1"/>
</dbReference>
<dbReference type="Proteomes" id="UP000197032">
    <property type="component" value="Unassembled WGS sequence"/>
</dbReference>
<dbReference type="GO" id="GO:1903805">
    <property type="term" value="P:L-valine import across plasma membrane"/>
    <property type="evidence" value="ECO:0007669"/>
    <property type="project" value="TreeGrafter"/>
</dbReference>
<keyword evidence="6" id="KW-1185">Reference proteome</keyword>
<dbReference type="Gene3D" id="3.40.50.300">
    <property type="entry name" value="P-loop containing nucleotide triphosphate hydrolases"/>
    <property type="match status" value="1"/>
</dbReference>
<dbReference type="PROSITE" id="PS50893">
    <property type="entry name" value="ABC_TRANSPORTER_2"/>
    <property type="match status" value="1"/>
</dbReference>
<evidence type="ECO:0000256" key="2">
    <source>
        <dbReference type="ARBA" id="ARBA00022741"/>
    </source>
</evidence>
<dbReference type="PANTHER" id="PTHR45772:SF7">
    <property type="entry name" value="AMINO ACID ABC TRANSPORTER ATP-BINDING PROTEIN"/>
    <property type="match status" value="1"/>
</dbReference>
<name>A0A1Z5HRG7_9FIRM</name>
<evidence type="ECO:0000259" key="4">
    <source>
        <dbReference type="PROSITE" id="PS50893"/>
    </source>
</evidence>
<dbReference type="OrthoDB" id="9779136at2"/>
<dbReference type="Pfam" id="PF00005">
    <property type="entry name" value="ABC_tran"/>
    <property type="match status" value="1"/>
</dbReference>
<accession>A0A1Z5HRG7</accession>
<dbReference type="GO" id="GO:0015808">
    <property type="term" value="P:L-alanine transport"/>
    <property type="evidence" value="ECO:0007669"/>
    <property type="project" value="TreeGrafter"/>
</dbReference>
<dbReference type="InterPro" id="IPR027417">
    <property type="entry name" value="P-loop_NTPase"/>
</dbReference>
<organism evidence="5 6">
    <name type="scientific">Calderihabitans maritimus</name>
    <dbReference type="NCBI Taxonomy" id="1246530"/>
    <lineage>
        <taxon>Bacteria</taxon>
        <taxon>Bacillati</taxon>
        <taxon>Bacillota</taxon>
        <taxon>Clostridia</taxon>
        <taxon>Neomoorellales</taxon>
        <taxon>Calderihabitantaceae</taxon>
        <taxon>Calderihabitans</taxon>
    </lineage>
</organism>
<dbReference type="InterPro" id="IPR051120">
    <property type="entry name" value="ABC_AA/LPS_Transport"/>
</dbReference>
<evidence type="ECO:0000313" key="5">
    <source>
        <dbReference type="EMBL" id="GAW91921.1"/>
    </source>
</evidence>
<evidence type="ECO:0000256" key="3">
    <source>
        <dbReference type="ARBA" id="ARBA00022840"/>
    </source>
</evidence>
<dbReference type="InterPro" id="IPR003593">
    <property type="entry name" value="AAA+_ATPase"/>
</dbReference>
<dbReference type="EMBL" id="BDGJ01000042">
    <property type="protein sequence ID" value="GAW91921.1"/>
    <property type="molecule type" value="Genomic_DNA"/>
</dbReference>
<dbReference type="GO" id="GO:0005886">
    <property type="term" value="C:plasma membrane"/>
    <property type="evidence" value="ECO:0007669"/>
    <property type="project" value="TreeGrafter"/>
</dbReference>
<keyword evidence="3" id="KW-0067">ATP-binding</keyword>
<dbReference type="InterPro" id="IPR003439">
    <property type="entry name" value="ABC_transporter-like_ATP-bd"/>
</dbReference>
<proteinExistence type="predicted"/>
<dbReference type="InterPro" id="IPR032823">
    <property type="entry name" value="BCA_ABC_TP_C"/>
</dbReference>
<dbReference type="GO" id="GO:0042941">
    <property type="term" value="P:D-alanine transmembrane transport"/>
    <property type="evidence" value="ECO:0007669"/>
    <property type="project" value="TreeGrafter"/>
</dbReference>
<dbReference type="SUPFAM" id="SSF52540">
    <property type="entry name" value="P-loop containing nucleoside triphosphate hydrolases"/>
    <property type="match status" value="1"/>
</dbReference>
<dbReference type="CDD" id="cd03219">
    <property type="entry name" value="ABC_Mj1267_LivG_branched"/>
    <property type="match status" value="1"/>
</dbReference>
<reference evidence="6" key="1">
    <citation type="journal article" date="2017" name="Appl. Environ. Microbiol.">
        <title>Genomic analysis of Calderihabitans maritimus KKC1, a thermophilic hydrogenogenic carboxydotrophic bacterium isolated from marine sediment.</title>
        <authorList>
            <person name="Omae K."/>
            <person name="Yoneda Y."/>
            <person name="Fukuyama Y."/>
            <person name="Yoshida T."/>
            <person name="Sako Y."/>
        </authorList>
    </citation>
    <scope>NUCLEOTIDE SEQUENCE [LARGE SCALE GENOMIC DNA]</scope>
    <source>
        <strain evidence="6">KKC1</strain>
    </source>
</reference>
<dbReference type="RefSeq" id="WP_088553371.1">
    <property type="nucleotide sequence ID" value="NZ_BDGJ01000042.1"/>
</dbReference>
<dbReference type="GO" id="GO:0005304">
    <property type="term" value="F:L-valine transmembrane transporter activity"/>
    <property type="evidence" value="ECO:0007669"/>
    <property type="project" value="TreeGrafter"/>
</dbReference>
<evidence type="ECO:0000256" key="1">
    <source>
        <dbReference type="ARBA" id="ARBA00022448"/>
    </source>
</evidence>
<dbReference type="FunFam" id="3.40.50.300:FF:000421">
    <property type="entry name" value="Branched-chain amino acid ABC transporter ATP-binding protein"/>
    <property type="match status" value="1"/>
</dbReference>
<dbReference type="GO" id="GO:0005524">
    <property type="term" value="F:ATP binding"/>
    <property type="evidence" value="ECO:0007669"/>
    <property type="project" value="UniProtKB-KW"/>
</dbReference>
<dbReference type="SMART" id="SM00382">
    <property type="entry name" value="AAA"/>
    <property type="match status" value="1"/>
</dbReference>
<gene>
    <name evidence="5" type="ORF">KKC1_10820</name>
</gene>
<dbReference type="GO" id="GO:1903806">
    <property type="term" value="P:L-isoleucine import across plasma membrane"/>
    <property type="evidence" value="ECO:0007669"/>
    <property type="project" value="TreeGrafter"/>
</dbReference>
<dbReference type="GO" id="GO:0015188">
    <property type="term" value="F:L-isoleucine transmembrane transporter activity"/>
    <property type="evidence" value="ECO:0007669"/>
    <property type="project" value="TreeGrafter"/>
</dbReference>
<evidence type="ECO:0000313" key="6">
    <source>
        <dbReference type="Proteomes" id="UP000197032"/>
    </source>
</evidence>
<dbReference type="GO" id="GO:0016887">
    <property type="term" value="F:ATP hydrolysis activity"/>
    <property type="evidence" value="ECO:0007669"/>
    <property type="project" value="InterPro"/>
</dbReference>
<protein>
    <submittedName>
        <fullName evidence="5">ABC transporter</fullName>
    </submittedName>
</protein>
<comment type="caution">
    <text evidence="5">The sequence shown here is derived from an EMBL/GenBank/DDBJ whole genome shotgun (WGS) entry which is preliminary data.</text>
</comment>
<keyword evidence="2" id="KW-0547">Nucleotide-binding</keyword>
<feature type="domain" description="ABC transporter" evidence="4">
    <location>
        <begin position="4"/>
        <end position="236"/>
    </location>
</feature>
<dbReference type="GO" id="GO:0015192">
    <property type="term" value="F:L-phenylalanine transmembrane transporter activity"/>
    <property type="evidence" value="ECO:0007669"/>
    <property type="project" value="TreeGrafter"/>
</dbReference>
<keyword evidence="1" id="KW-0813">Transport</keyword>
<dbReference type="AlphaFoldDB" id="A0A1Z5HRG7"/>